<gene>
    <name evidence="4" type="primary">purN</name>
    <name evidence="6" type="ORF">SAMN02746064_01749</name>
</gene>
<dbReference type="GO" id="GO:0006189">
    <property type="term" value="P:'de novo' IMP biosynthetic process"/>
    <property type="evidence" value="ECO:0007669"/>
    <property type="project" value="UniProtKB-UniRule"/>
</dbReference>
<evidence type="ECO:0000313" key="6">
    <source>
        <dbReference type="EMBL" id="SHF03881.1"/>
    </source>
</evidence>
<dbReference type="Pfam" id="PF00551">
    <property type="entry name" value="Formyl_trans_N"/>
    <property type="match status" value="1"/>
</dbReference>
<dbReference type="InterPro" id="IPR002376">
    <property type="entry name" value="Formyl_transf_N"/>
</dbReference>
<accession>A0A1M4YDJ7</accession>
<keyword evidence="7" id="KW-1185">Reference proteome</keyword>
<protein>
    <recommendedName>
        <fullName evidence="4">Phosphoribosylglycinamide formyltransferase</fullName>
        <ecNumber evidence="4">2.1.2.2</ecNumber>
    </recommendedName>
    <alternativeName>
        <fullName evidence="4">5'-phosphoribosylglycinamide transformylase</fullName>
    </alternativeName>
    <alternativeName>
        <fullName evidence="4">GAR transformylase</fullName>
        <shortName evidence="4">GART</shortName>
    </alternativeName>
</protein>
<evidence type="ECO:0000313" key="7">
    <source>
        <dbReference type="Proteomes" id="UP000184251"/>
    </source>
</evidence>
<keyword evidence="3 4" id="KW-0658">Purine biosynthesis</keyword>
<feature type="binding site" evidence="4">
    <location>
        <position position="58"/>
    </location>
    <ligand>
        <name>(6R)-10-formyltetrahydrofolate</name>
        <dbReference type="ChEBI" id="CHEBI:195366"/>
    </ligand>
</feature>
<dbReference type="SUPFAM" id="SSF53328">
    <property type="entry name" value="Formyltransferase"/>
    <property type="match status" value="1"/>
</dbReference>
<feature type="site" description="Raises pKa of active site His" evidence="4">
    <location>
        <position position="144"/>
    </location>
</feature>
<dbReference type="NCBIfam" id="TIGR00639">
    <property type="entry name" value="PurN"/>
    <property type="match status" value="1"/>
</dbReference>
<feature type="binding site" evidence="4">
    <location>
        <begin position="12"/>
        <end position="14"/>
    </location>
    <ligand>
        <name>N(1)-(5-phospho-beta-D-ribosyl)glycinamide</name>
        <dbReference type="ChEBI" id="CHEBI:143788"/>
    </ligand>
</feature>
<dbReference type="AlphaFoldDB" id="A0A1M4YDJ7"/>
<evidence type="ECO:0000256" key="2">
    <source>
        <dbReference type="ARBA" id="ARBA00022679"/>
    </source>
</evidence>
<dbReference type="PANTHER" id="PTHR43369">
    <property type="entry name" value="PHOSPHORIBOSYLGLYCINAMIDE FORMYLTRANSFERASE"/>
    <property type="match status" value="1"/>
</dbReference>
<evidence type="ECO:0000256" key="3">
    <source>
        <dbReference type="ARBA" id="ARBA00022755"/>
    </source>
</evidence>
<dbReference type="PANTHER" id="PTHR43369:SF2">
    <property type="entry name" value="PHOSPHORIBOSYLGLYCINAMIDE FORMYLTRANSFERASE"/>
    <property type="match status" value="1"/>
</dbReference>
<dbReference type="EMBL" id="FQTU01000012">
    <property type="protein sequence ID" value="SHF03881.1"/>
    <property type="molecule type" value="Genomic_DNA"/>
</dbReference>
<dbReference type="UniPathway" id="UPA00074">
    <property type="reaction ID" value="UER00126"/>
</dbReference>
<dbReference type="CDD" id="cd08645">
    <property type="entry name" value="FMT_core_GART"/>
    <property type="match status" value="1"/>
</dbReference>
<sequence>MKRIAVLVSGGGSNLQSLIDKVHNTYGEIALVISNKKSAFGLVRAQKAGIESVYISGKDPDYDKMVMDLLEAKSIDLVVLAGYLKIVPQEMVKKFRNRIMNVHPSLIPSFCGDGCYGLKVHEKAIEYGVKVSGATVHFVDEGTDTGPVVMQKCVSVDGDDPKSLQMKVLEVEHEILPAAVKEYCLGNIRVEGRKVRIK</sequence>
<organism evidence="6 7">
    <name type="scientific">Alkalibacter saccharofermentans DSM 14828</name>
    <dbReference type="NCBI Taxonomy" id="1120975"/>
    <lineage>
        <taxon>Bacteria</taxon>
        <taxon>Bacillati</taxon>
        <taxon>Bacillota</taxon>
        <taxon>Clostridia</taxon>
        <taxon>Eubacteriales</taxon>
        <taxon>Eubacteriaceae</taxon>
        <taxon>Alkalibacter</taxon>
    </lineage>
</organism>
<dbReference type="STRING" id="1120975.SAMN02746064_01749"/>
<dbReference type="RefSeq" id="WP_073271128.1">
    <property type="nucleotide sequence ID" value="NZ_FQTU01000012.1"/>
</dbReference>
<feature type="domain" description="Formyl transferase N-terminal" evidence="5">
    <location>
        <begin position="2"/>
        <end position="180"/>
    </location>
</feature>
<comment type="function">
    <text evidence="4">Catalyzes the transfer of a formyl group from 10-formyltetrahydrofolate to 5-phospho-ribosyl-glycinamide (GAR), producing 5-phospho-ribosyl-N-formylglycinamide (FGAR) and tetrahydrofolate.</text>
</comment>
<evidence type="ECO:0000259" key="5">
    <source>
        <dbReference type="Pfam" id="PF00551"/>
    </source>
</evidence>
<dbReference type="EC" id="2.1.2.2" evidence="4"/>
<dbReference type="GO" id="GO:0004644">
    <property type="term" value="F:phosphoribosylglycinamide formyltransferase activity"/>
    <property type="evidence" value="ECO:0007669"/>
    <property type="project" value="UniProtKB-UniRule"/>
</dbReference>
<dbReference type="OrthoDB" id="9806170at2"/>
<name>A0A1M4YDJ7_9FIRM</name>
<reference evidence="6 7" key="1">
    <citation type="submission" date="2016-11" db="EMBL/GenBank/DDBJ databases">
        <authorList>
            <person name="Jaros S."/>
            <person name="Januszkiewicz K."/>
            <person name="Wedrychowicz H."/>
        </authorList>
    </citation>
    <scope>NUCLEOTIDE SEQUENCE [LARGE SCALE GENOMIC DNA]</scope>
    <source>
        <strain evidence="6 7">DSM 14828</strain>
    </source>
</reference>
<dbReference type="InterPro" id="IPR036477">
    <property type="entry name" value="Formyl_transf_N_sf"/>
</dbReference>
<evidence type="ECO:0000256" key="1">
    <source>
        <dbReference type="ARBA" id="ARBA00005054"/>
    </source>
</evidence>
<feature type="active site" description="Proton donor" evidence="4">
    <location>
        <position position="103"/>
    </location>
</feature>
<feature type="binding site" evidence="4">
    <location>
        <begin position="84"/>
        <end position="87"/>
    </location>
    <ligand>
        <name>(6R)-10-formyltetrahydrofolate</name>
        <dbReference type="ChEBI" id="CHEBI:195366"/>
    </ligand>
</feature>
<proteinExistence type="inferred from homology"/>
<dbReference type="GO" id="GO:0005737">
    <property type="term" value="C:cytoplasm"/>
    <property type="evidence" value="ECO:0007669"/>
    <property type="project" value="TreeGrafter"/>
</dbReference>
<evidence type="ECO:0000256" key="4">
    <source>
        <dbReference type="HAMAP-Rule" id="MF_01930"/>
    </source>
</evidence>
<comment type="catalytic activity">
    <reaction evidence="4">
        <text>N(1)-(5-phospho-beta-D-ribosyl)glycinamide + (6R)-10-formyltetrahydrofolate = N(2)-formyl-N(1)-(5-phospho-beta-D-ribosyl)glycinamide + (6S)-5,6,7,8-tetrahydrofolate + H(+)</text>
        <dbReference type="Rhea" id="RHEA:15053"/>
        <dbReference type="ChEBI" id="CHEBI:15378"/>
        <dbReference type="ChEBI" id="CHEBI:57453"/>
        <dbReference type="ChEBI" id="CHEBI:143788"/>
        <dbReference type="ChEBI" id="CHEBI:147286"/>
        <dbReference type="ChEBI" id="CHEBI:195366"/>
        <dbReference type="EC" id="2.1.2.2"/>
    </reaction>
</comment>
<keyword evidence="2 4" id="KW-0808">Transferase</keyword>
<dbReference type="Gene3D" id="3.40.50.170">
    <property type="entry name" value="Formyl transferase, N-terminal domain"/>
    <property type="match status" value="1"/>
</dbReference>
<comment type="pathway">
    <text evidence="1 4">Purine metabolism; IMP biosynthesis via de novo pathway; N(2)-formyl-N(1)-(5-phospho-D-ribosyl)glycinamide from N(1)-(5-phospho-D-ribosyl)glycinamide (10-formyl THF route): step 1/1.</text>
</comment>
<comment type="similarity">
    <text evidence="4">Belongs to the GART family.</text>
</comment>
<dbReference type="HAMAP" id="MF_01930">
    <property type="entry name" value="PurN"/>
    <property type="match status" value="1"/>
</dbReference>
<feature type="binding site" evidence="4">
    <location>
        <position position="101"/>
    </location>
    <ligand>
        <name>(6R)-10-formyltetrahydrofolate</name>
        <dbReference type="ChEBI" id="CHEBI:195366"/>
    </ligand>
</feature>
<dbReference type="InterPro" id="IPR004607">
    <property type="entry name" value="GART"/>
</dbReference>
<dbReference type="Proteomes" id="UP000184251">
    <property type="component" value="Unassembled WGS sequence"/>
</dbReference>